<evidence type="ECO:0000313" key="3">
    <source>
        <dbReference type="Proteomes" id="UP000198769"/>
    </source>
</evidence>
<protein>
    <submittedName>
        <fullName evidence="2">Calcineurin-like phosphoesterase</fullName>
    </submittedName>
</protein>
<dbReference type="Proteomes" id="UP000198769">
    <property type="component" value="Unassembled WGS sequence"/>
</dbReference>
<gene>
    <name evidence="2" type="ORF">SAMN05421594_4710</name>
</gene>
<dbReference type="Gene3D" id="3.60.21.10">
    <property type="match status" value="1"/>
</dbReference>
<dbReference type="PANTHER" id="PTHR31302">
    <property type="entry name" value="TRANSMEMBRANE PROTEIN WITH METALLOPHOSPHOESTERASE DOMAIN-RELATED"/>
    <property type="match status" value="1"/>
</dbReference>
<dbReference type="RefSeq" id="WP_090027599.1">
    <property type="nucleotide sequence ID" value="NZ_FOVD01000011.1"/>
</dbReference>
<proteinExistence type="predicted"/>
<keyword evidence="3" id="KW-1185">Reference proteome</keyword>
<evidence type="ECO:0000259" key="1">
    <source>
        <dbReference type="Pfam" id="PF00149"/>
    </source>
</evidence>
<dbReference type="SUPFAM" id="SSF56300">
    <property type="entry name" value="Metallo-dependent phosphatases"/>
    <property type="match status" value="1"/>
</dbReference>
<dbReference type="InterPro" id="IPR029052">
    <property type="entry name" value="Metallo-depent_PP-like"/>
</dbReference>
<organism evidence="2 3">
    <name type="scientific">Chryseobacterium oleae</name>
    <dbReference type="NCBI Taxonomy" id="491207"/>
    <lineage>
        <taxon>Bacteria</taxon>
        <taxon>Pseudomonadati</taxon>
        <taxon>Bacteroidota</taxon>
        <taxon>Flavobacteriia</taxon>
        <taxon>Flavobacteriales</taxon>
        <taxon>Weeksellaceae</taxon>
        <taxon>Chryseobacterium group</taxon>
        <taxon>Chryseobacterium</taxon>
    </lineage>
</organism>
<dbReference type="PANTHER" id="PTHR31302:SF0">
    <property type="entry name" value="TRANSMEMBRANE PROTEIN WITH METALLOPHOSPHOESTERASE DOMAIN"/>
    <property type="match status" value="1"/>
</dbReference>
<evidence type="ECO:0000313" key="2">
    <source>
        <dbReference type="EMBL" id="SFN91970.1"/>
    </source>
</evidence>
<dbReference type="InterPro" id="IPR004843">
    <property type="entry name" value="Calcineurin-like_PHP"/>
</dbReference>
<dbReference type="EMBL" id="FOVD01000011">
    <property type="protein sequence ID" value="SFN91970.1"/>
    <property type="molecule type" value="Genomic_DNA"/>
</dbReference>
<sequence>MRIVHLSDIHLSRENLDDLQNYYIDALIKDLKSYQPIDLIVISGDMVDKAGDSLINDGHTDPYQVFEEEFIDKIASDLPFDKRNVLFIAGNHDIERKKINRILEAGLLQYSKSTETLTKICREFSKNHTFLNLDRMERYLAFEKRYHAESIASGKYTYSEFESTFVYEYGDIKIGIGLINDSWRCGEGLVKDHFFDLDQIDRCLLEFKKAKTHFNFLVCHHDLEHLHKSERSKFEDLLYNTDIHFILMGHEHSTRINKSERVTGKEIVYFRGRSTFDKPEERESEYQPGYGIIDINIDSKNISGTFRKFMKKRREFDSDLEDGHGIVIYTFSGDEHTNKLNKINKSDLKFE</sequence>
<feature type="domain" description="Calcineurin-like phosphoesterase" evidence="1">
    <location>
        <begin position="1"/>
        <end position="253"/>
    </location>
</feature>
<dbReference type="InterPro" id="IPR051158">
    <property type="entry name" value="Metallophosphoesterase_sf"/>
</dbReference>
<dbReference type="Pfam" id="PF00149">
    <property type="entry name" value="Metallophos"/>
    <property type="match status" value="1"/>
</dbReference>
<accession>A0A1I5CY94</accession>
<reference evidence="3" key="1">
    <citation type="submission" date="2016-10" db="EMBL/GenBank/DDBJ databases">
        <authorList>
            <person name="Varghese N."/>
            <person name="Submissions S."/>
        </authorList>
    </citation>
    <scope>NUCLEOTIDE SEQUENCE [LARGE SCALE GENOMIC DNA]</scope>
    <source>
        <strain evidence="3">DSM 25575</strain>
    </source>
</reference>
<name>A0A1I5CY94_CHROL</name>
<dbReference type="OrthoDB" id="651281at2"/>
<dbReference type="AlphaFoldDB" id="A0A1I5CY94"/>
<dbReference type="GO" id="GO:0016787">
    <property type="term" value="F:hydrolase activity"/>
    <property type="evidence" value="ECO:0007669"/>
    <property type="project" value="InterPro"/>
</dbReference>